<organism evidence="2 3">
    <name type="scientific">Plasticicumulans acidivorans</name>
    <dbReference type="NCBI Taxonomy" id="886464"/>
    <lineage>
        <taxon>Bacteria</taxon>
        <taxon>Pseudomonadati</taxon>
        <taxon>Pseudomonadota</taxon>
        <taxon>Gammaproteobacteria</taxon>
        <taxon>Candidatus Competibacteraceae</taxon>
        <taxon>Plasticicumulans</taxon>
    </lineage>
</organism>
<comment type="caution">
    <text evidence="2">The sequence shown here is derived from an EMBL/GenBank/DDBJ whole genome shotgun (WGS) entry which is preliminary data.</text>
</comment>
<keyword evidence="1" id="KW-1133">Transmembrane helix</keyword>
<dbReference type="EMBL" id="QGTJ01000010">
    <property type="protein sequence ID" value="PWV59526.1"/>
    <property type="molecule type" value="Genomic_DNA"/>
</dbReference>
<dbReference type="AlphaFoldDB" id="A0A317MRM7"/>
<protein>
    <submittedName>
        <fullName evidence="2">Uncharacterized protein</fullName>
    </submittedName>
</protein>
<dbReference type="Proteomes" id="UP000246569">
    <property type="component" value="Unassembled WGS sequence"/>
</dbReference>
<accession>A0A317MRM7</accession>
<reference evidence="2 3" key="1">
    <citation type="submission" date="2018-05" db="EMBL/GenBank/DDBJ databases">
        <title>Genomic Encyclopedia of Type Strains, Phase IV (KMG-IV): sequencing the most valuable type-strain genomes for metagenomic binning, comparative biology and taxonomic classification.</title>
        <authorList>
            <person name="Goeker M."/>
        </authorList>
    </citation>
    <scope>NUCLEOTIDE SEQUENCE [LARGE SCALE GENOMIC DNA]</scope>
    <source>
        <strain evidence="2 3">DSM 23606</strain>
    </source>
</reference>
<keyword evidence="3" id="KW-1185">Reference proteome</keyword>
<evidence type="ECO:0000313" key="3">
    <source>
        <dbReference type="Proteomes" id="UP000246569"/>
    </source>
</evidence>
<gene>
    <name evidence="2" type="ORF">C7443_11071</name>
</gene>
<dbReference type="RefSeq" id="WP_110019578.1">
    <property type="nucleotide sequence ID" value="NZ_QGTJ01000010.1"/>
</dbReference>
<keyword evidence="1" id="KW-0812">Transmembrane</keyword>
<dbReference type="OrthoDB" id="8479400at2"/>
<sequence>MPDTPVFVSVGSTATAAQEAFVRAVEERLRAEGLVPHTVGRNSFSSESPFRAVTELLDRCAGVVVIALERLHIDHGVEKRGGVQEAALADVKLATPWNQIEAALAYSRGYPLLVLVEDGVRADGLLETGFDWYVQSVRLDPAALATPVFNGVLSSWKAKLKPPMPRAALAPASVAANPGERSVAQLLGELKPAQLWSVLIAAATLVGGAFALGAKLGG</sequence>
<proteinExistence type="predicted"/>
<name>A0A317MRM7_9GAMM</name>
<evidence type="ECO:0000313" key="2">
    <source>
        <dbReference type="EMBL" id="PWV59526.1"/>
    </source>
</evidence>
<feature type="transmembrane region" description="Helical" evidence="1">
    <location>
        <begin position="195"/>
        <end position="214"/>
    </location>
</feature>
<evidence type="ECO:0000256" key="1">
    <source>
        <dbReference type="SAM" id="Phobius"/>
    </source>
</evidence>
<keyword evidence="1" id="KW-0472">Membrane</keyword>